<feature type="region of interest" description="Disordered" evidence="3">
    <location>
        <begin position="155"/>
        <end position="193"/>
    </location>
</feature>
<keyword evidence="4" id="KW-1133">Transmembrane helix</keyword>
<feature type="compositionally biased region" description="Polar residues" evidence="3">
    <location>
        <begin position="155"/>
        <end position="169"/>
    </location>
</feature>
<evidence type="ECO:0000313" key="5">
    <source>
        <dbReference type="EMBL" id="CAD9084865.1"/>
    </source>
</evidence>
<accession>A0A7S1PHH5</accession>
<evidence type="ECO:0000256" key="4">
    <source>
        <dbReference type="SAM" id="Phobius"/>
    </source>
</evidence>
<gene>
    <name evidence="5" type="ORF">PCOS0759_LOCUS8119</name>
</gene>
<feature type="binding site" evidence="2">
    <location>
        <begin position="790"/>
        <end position="791"/>
    </location>
    <ligand>
        <name>L-glutamate</name>
        <dbReference type="ChEBI" id="CHEBI:29985"/>
    </ligand>
</feature>
<feature type="compositionally biased region" description="Basic and acidic residues" evidence="3">
    <location>
        <begin position="334"/>
        <end position="343"/>
    </location>
</feature>
<evidence type="ECO:0000256" key="3">
    <source>
        <dbReference type="SAM" id="MobiDB-lite"/>
    </source>
</evidence>
<dbReference type="InterPro" id="IPR000101">
    <property type="entry name" value="GGT_peptidase"/>
</dbReference>
<dbReference type="GO" id="GO:0006751">
    <property type="term" value="P:glutathione catabolic process"/>
    <property type="evidence" value="ECO:0007669"/>
    <property type="project" value="InterPro"/>
</dbReference>
<reference evidence="5" key="1">
    <citation type="submission" date="2021-01" db="EMBL/GenBank/DDBJ databases">
        <authorList>
            <person name="Corre E."/>
            <person name="Pelletier E."/>
            <person name="Niang G."/>
            <person name="Scheremetjew M."/>
            <person name="Finn R."/>
            <person name="Kale V."/>
            <person name="Holt S."/>
            <person name="Cochrane G."/>
            <person name="Meng A."/>
            <person name="Brown T."/>
            <person name="Cohen L."/>
        </authorList>
    </citation>
    <scope>NUCLEOTIDE SEQUENCE</scope>
    <source>
        <strain evidence="5">WS</strain>
    </source>
</reference>
<dbReference type="Gene3D" id="1.10.246.130">
    <property type="match status" value="1"/>
</dbReference>
<dbReference type="EMBL" id="HBGD01009878">
    <property type="protein sequence ID" value="CAD9084865.1"/>
    <property type="molecule type" value="Transcribed_RNA"/>
</dbReference>
<feature type="compositionally biased region" description="Low complexity" evidence="3">
    <location>
        <begin position="170"/>
        <end position="186"/>
    </location>
</feature>
<organism evidence="5">
    <name type="scientific">Percolomonas cosmopolitus</name>
    <dbReference type="NCBI Taxonomy" id="63605"/>
    <lineage>
        <taxon>Eukaryota</taxon>
        <taxon>Discoba</taxon>
        <taxon>Heterolobosea</taxon>
        <taxon>Tetramitia</taxon>
        <taxon>Eutetramitia</taxon>
        <taxon>Percolomonadidae</taxon>
        <taxon>Percolomonas</taxon>
    </lineage>
</organism>
<dbReference type="InterPro" id="IPR043138">
    <property type="entry name" value="GGT_lsub"/>
</dbReference>
<feature type="binding site" evidence="2">
    <location>
        <position position="368"/>
    </location>
    <ligand>
        <name>L-glutamate</name>
        <dbReference type="ChEBI" id="CHEBI:29985"/>
    </ligand>
</feature>
<feature type="compositionally biased region" description="Polar residues" evidence="3">
    <location>
        <begin position="252"/>
        <end position="265"/>
    </location>
</feature>
<dbReference type="PANTHER" id="PTHR11686:SF9">
    <property type="entry name" value="RE13973P"/>
    <property type="match status" value="1"/>
</dbReference>
<keyword evidence="4" id="KW-0812">Transmembrane</keyword>
<dbReference type="PANTHER" id="PTHR11686">
    <property type="entry name" value="GAMMA GLUTAMYL TRANSPEPTIDASE"/>
    <property type="match status" value="1"/>
</dbReference>
<dbReference type="Gene3D" id="3.60.20.40">
    <property type="match status" value="1"/>
</dbReference>
<proteinExistence type="predicted"/>
<feature type="compositionally biased region" description="Polar residues" evidence="3">
    <location>
        <begin position="24"/>
        <end position="36"/>
    </location>
</feature>
<dbReference type="InterPro" id="IPR029055">
    <property type="entry name" value="Ntn_hydrolases_N"/>
</dbReference>
<feature type="compositionally biased region" description="Pro residues" evidence="3">
    <location>
        <begin position="1"/>
        <end position="10"/>
    </location>
</feature>
<dbReference type="SUPFAM" id="SSF56235">
    <property type="entry name" value="N-terminal nucleophile aminohydrolases (Ntn hydrolases)"/>
    <property type="match status" value="1"/>
</dbReference>
<feature type="binding site" evidence="2">
    <location>
        <begin position="737"/>
        <end position="739"/>
    </location>
    <ligand>
        <name>L-glutamate</name>
        <dbReference type="ChEBI" id="CHEBI:29985"/>
    </ligand>
</feature>
<name>A0A7S1PHH5_9EUKA</name>
<sequence length="928" mass="102542">MTSFSPPPHSSPSSESLSPPFSSAQHQTRFHASSSPLHRKEVQHTNSRKRKSNGGVFMAKSGDMASSSSDEDQPSIDNLALTDSWKDGALNARGMNVSNKLANHSEHNRDGCESTPIEDQYALNSNSVSTNVPPCRKRRSTNPCLNGFFQTKTMENGISEQSNGSRPRTSSNASNSSNGSGNSSGKGAHRWRKRSSSSSSSFLTLCTRRRIFISLWISIIVIIFISLGYFITRDSEGSHWHSRRIERGNNGVGSKSASQSQPRYTSSHRAHRFSKAAVATDSPECSKVGAGILQKGGNAVDAAIAAGLCLGVRRPFASGIGGGGFMLVHLSAKEQQHRSKGNEDTTNSSDDSETPSEESPVTYSVDFREYAGKLAHRDMYEKHPSSRHYNPKKHPFHYGNFDKSTYGASSIAIPGEVKGYAVVHKKFGRLPWKDLFDDAIRYAEEGFHVESLLALRCQQRSSDILKSGSLTSLLTRPEEPGFFSRILGRKSTKRRVLREGDFVRQPELARTLRRIAKEGWKVFYEGDIMKAILKDIQAQDSYLTEEDFKKYTVRIRKAHQVGFHGGSFDKNVHKENSPGAQSTPPRYSIYTTHAPSSGVITAFALALLDKLNQREQFEPDAEGSILSANHHKHHHSNPFLNQNTRFWHHVIESLKHAFSHRTFLGDPHFVPGVSDLMHILSSTDYIEHIVGKVDRDKTFADWSHYAVNETLIEPHDSGTTALSVVDEDGNAVSMATTVNHSFGSLVYLPELGFIMNNHMSDFSVSRSKSNVFGFLPSTHNSIAPRKRPTSSMSPIVIVDHGAHFSDTESAGESSKVILAASASGGSTIISALVQTLATHLFHEIAPHFIIPQPRLHILPGMNEVRVEPGFSHMYLKSLEKKYGHKFRDQGILADGHSIGNVQLVVREKDSNVLEAFSDERKLGRPAGY</sequence>
<evidence type="ECO:0000256" key="2">
    <source>
        <dbReference type="PIRSR" id="PIRSR600101-2"/>
    </source>
</evidence>
<dbReference type="AlphaFoldDB" id="A0A7S1PHH5"/>
<dbReference type="Pfam" id="PF01019">
    <property type="entry name" value="G_glu_transpept"/>
    <property type="match status" value="2"/>
</dbReference>
<feature type="binding site" evidence="2">
    <location>
        <position position="761"/>
    </location>
    <ligand>
        <name>L-glutamate</name>
        <dbReference type="ChEBI" id="CHEBI:29985"/>
    </ligand>
</feature>
<feature type="region of interest" description="Disordered" evidence="3">
    <location>
        <begin position="334"/>
        <end position="362"/>
    </location>
</feature>
<evidence type="ECO:0000256" key="1">
    <source>
        <dbReference type="PIRSR" id="PIRSR600101-1"/>
    </source>
</evidence>
<feature type="active site" description="Nucleophile" evidence="1">
    <location>
        <position position="719"/>
    </location>
</feature>
<dbReference type="InterPro" id="IPR043137">
    <property type="entry name" value="GGT_ssub_C"/>
</dbReference>
<feature type="transmembrane region" description="Helical" evidence="4">
    <location>
        <begin position="211"/>
        <end position="231"/>
    </location>
</feature>
<evidence type="ECO:0008006" key="6">
    <source>
        <dbReference type="Google" id="ProtNLM"/>
    </source>
</evidence>
<keyword evidence="4" id="KW-0472">Membrane</keyword>
<dbReference type="GO" id="GO:0005886">
    <property type="term" value="C:plasma membrane"/>
    <property type="evidence" value="ECO:0007669"/>
    <property type="project" value="TreeGrafter"/>
</dbReference>
<feature type="compositionally biased region" description="Low complexity" evidence="3">
    <location>
        <begin position="11"/>
        <end position="23"/>
    </location>
</feature>
<feature type="region of interest" description="Disordered" evidence="3">
    <location>
        <begin position="1"/>
        <end position="77"/>
    </location>
</feature>
<feature type="binding site" evidence="2">
    <location>
        <position position="825"/>
    </location>
    <ligand>
        <name>L-glutamate</name>
        <dbReference type="ChEBI" id="CHEBI:29985"/>
    </ligand>
</feature>
<feature type="region of interest" description="Disordered" evidence="3">
    <location>
        <begin position="243"/>
        <end position="278"/>
    </location>
</feature>
<dbReference type="GO" id="GO:0036374">
    <property type="term" value="F:glutathione hydrolase activity"/>
    <property type="evidence" value="ECO:0007669"/>
    <property type="project" value="InterPro"/>
</dbReference>
<protein>
    <recommendedName>
        <fullName evidence="6">Gamma-glutamyltransferase</fullName>
    </recommendedName>
</protein>